<name>A0A8X6YC02_9ARAC</name>
<keyword evidence="1" id="KW-1133">Transmembrane helix</keyword>
<keyword evidence="3" id="KW-1185">Reference proteome</keyword>
<evidence type="ECO:0000313" key="3">
    <source>
        <dbReference type="Proteomes" id="UP000886998"/>
    </source>
</evidence>
<feature type="transmembrane region" description="Helical" evidence="1">
    <location>
        <begin position="15"/>
        <end position="37"/>
    </location>
</feature>
<proteinExistence type="predicted"/>
<accession>A0A8X6YC02</accession>
<evidence type="ECO:0000313" key="2">
    <source>
        <dbReference type="EMBL" id="GFY66794.1"/>
    </source>
</evidence>
<reference evidence="2" key="1">
    <citation type="submission" date="2020-08" db="EMBL/GenBank/DDBJ databases">
        <title>Multicomponent nature underlies the extraordinary mechanical properties of spider dragline silk.</title>
        <authorList>
            <person name="Kono N."/>
            <person name="Nakamura H."/>
            <person name="Mori M."/>
            <person name="Yoshida Y."/>
            <person name="Ohtoshi R."/>
            <person name="Malay A.D."/>
            <person name="Moran D.A.P."/>
            <person name="Tomita M."/>
            <person name="Numata K."/>
            <person name="Arakawa K."/>
        </authorList>
    </citation>
    <scope>NUCLEOTIDE SEQUENCE</scope>
</reference>
<keyword evidence="1" id="KW-0812">Transmembrane</keyword>
<comment type="caution">
    <text evidence="2">The sequence shown here is derived from an EMBL/GenBank/DDBJ whole genome shotgun (WGS) entry which is preliminary data.</text>
</comment>
<dbReference type="Proteomes" id="UP000886998">
    <property type="component" value="Unassembled WGS sequence"/>
</dbReference>
<keyword evidence="1" id="KW-0472">Membrane</keyword>
<dbReference type="AlphaFoldDB" id="A0A8X6YC02"/>
<gene>
    <name evidence="2" type="ORF">TNIN_77141</name>
</gene>
<dbReference type="EMBL" id="BMAV01016243">
    <property type="protein sequence ID" value="GFY66794.1"/>
    <property type="molecule type" value="Genomic_DNA"/>
</dbReference>
<protein>
    <submittedName>
        <fullName evidence="2">Uncharacterized protein</fullName>
    </submittedName>
</protein>
<sequence>MIFIVTKQGKFLDEFYPSLLLFTSNSFLTPNISRVLFHEKQKRRNQPSYSNGNESVLLHFVAKSTQVLLFCVSFIPASHVGSLEPDLESLTHRA</sequence>
<evidence type="ECO:0000256" key="1">
    <source>
        <dbReference type="SAM" id="Phobius"/>
    </source>
</evidence>
<organism evidence="2 3">
    <name type="scientific">Trichonephila inaurata madagascariensis</name>
    <dbReference type="NCBI Taxonomy" id="2747483"/>
    <lineage>
        <taxon>Eukaryota</taxon>
        <taxon>Metazoa</taxon>
        <taxon>Ecdysozoa</taxon>
        <taxon>Arthropoda</taxon>
        <taxon>Chelicerata</taxon>
        <taxon>Arachnida</taxon>
        <taxon>Araneae</taxon>
        <taxon>Araneomorphae</taxon>
        <taxon>Entelegynae</taxon>
        <taxon>Araneoidea</taxon>
        <taxon>Nephilidae</taxon>
        <taxon>Trichonephila</taxon>
        <taxon>Trichonephila inaurata</taxon>
    </lineage>
</organism>